<dbReference type="EMBL" id="JACSPS010000001">
    <property type="protein sequence ID" value="MBD8017023.1"/>
    <property type="molecule type" value="Genomic_DNA"/>
</dbReference>
<comment type="caution">
    <text evidence="1">The sequence shown here is derived from an EMBL/GenBank/DDBJ whole genome shotgun (WGS) entry which is preliminary data.</text>
</comment>
<evidence type="ECO:0000313" key="2">
    <source>
        <dbReference type="Proteomes" id="UP000626242"/>
    </source>
</evidence>
<dbReference type="SUPFAM" id="SSF53756">
    <property type="entry name" value="UDP-Glycosyltransferase/glycogen phosphorylase"/>
    <property type="match status" value="1"/>
</dbReference>
<name>A0ABR8WJF5_9FLAO</name>
<keyword evidence="2" id="KW-1185">Reference proteome</keyword>
<sequence>MKKIRILQFAVLPPPIGGVSVHVQRLIDRCSTDDTIYCEIYDYSRDKNPLNFFWKLYCADLIHIHLSNKTVRKQLVRLLKFFGKKSITTFHGQYDFEDKRDIYALLHSTKSIVLNLFSINNAKKVGITNVVLGGAFIPPSENKIKPLRQQVMNQVTNFSSNYELTFCTNASSYVLDEFGKEIYMGTELLRFFRNHPQWGLIFSDSSATYKDYFNEKGVDIPDNVLLISEKHEFVNIIKYSDAFIRATTMDGDSLSVKESLYYKVPVFATNVVDRPAGTIVFENVEELADIFKNINCYNSPINEIKDNYDAIKDIYISLFNSY</sequence>
<dbReference type="RefSeq" id="WP_251832234.1">
    <property type="nucleotide sequence ID" value="NZ_JACSPS010000001.1"/>
</dbReference>
<accession>A0ABR8WJF5</accession>
<protein>
    <submittedName>
        <fullName evidence="1">Glycosyltransferase</fullName>
    </submittedName>
</protein>
<proteinExistence type="predicted"/>
<evidence type="ECO:0000313" key="1">
    <source>
        <dbReference type="EMBL" id="MBD8017023.1"/>
    </source>
</evidence>
<gene>
    <name evidence="1" type="ORF">H9628_00890</name>
</gene>
<reference evidence="1 2" key="1">
    <citation type="submission" date="2020-08" db="EMBL/GenBank/DDBJ databases">
        <title>A Genomic Blueprint of the Chicken Gut Microbiome.</title>
        <authorList>
            <person name="Gilroy R."/>
            <person name="Ravi A."/>
            <person name="Getino M."/>
            <person name="Pursley I."/>
            <person name="Horton D.L."/>
            <person name="Alikhan N.-F."/>
            <person name="Baker D."/>
            <person name="Gharbi K."/>
            <person name="Hall N."/>
            <person name="Watson M."/>
            <person name="Adriaenssens E.M."/>
            <person name="Foster-Nyarko E."/>
            <person name="Jarju S."/>
            <person name="Secka A."/>
            <person name="Antonio M."/>
            <person name="Oren A."/>
            <person name="Chaudhuri R."/>
            <person name="La Ragione R.M."/>
            <person name="Hildebrand F."/>
            <person name="Pallen M.J."/>
        </authorList>
    </citation>
    <scope>NUCLEOTIDE SEQUENCE [LARGE SCALE GENOMIC DNA]</scope>
    <source>
        <strain evidence="1 2">Sa1CVA4</strain>
    </source>
</reference>
<dbReference type="Proteomes" id="UP000626242">
    <property type="component" value="Unassembled WGS sequence"/>
</dbReference>
<organism evidence="1 2">
    <name type="scientific">Kaistella pullorum</name>
    <dbReference type="NCBI Taxonomy" id="2763074"/>
    <lineage>
        <taxon>Bacteria</taxon>
        <taxon>Pseudomonadati</taxon>
        <taxon>Bacteroidota</taxon>
        <taxon>Flavobacteriia</taxon>
        <taxon>Flavobacteriales</taxon>
        <taxon>Weeksellaceae</taxon>
        <taxon>Chryseobacterium group</taxon>
        <taxon>Kaistella</taxon>
    </lineage>
</organism>